<dbReference type="OrthoDB" id="408631at2759"/>
<dbReference type="SUPFAM" id="SSF53474">
    <property type="entry name" value="alpha/beta-Hydrolases"/>
    <property type="match status" value="1"/>
</dbReference>
<evidence type="ECO:0000259" key="4">
    <source>
        <dbReference type="Pfam" id="PF00135"/>
    </source>
</evidence>
<feature type="signal peptide" evidence="3">
    <location>
        <begin position="1"/>
        <end position="21"/>
    </location>
</feature>
<evidence type="ECO:0000256" key="2">
    <source>
        <dbReference type="ARBA" id="ARBA00022801"/>
    </source>
</evidence>
<evidence type="ECO:0000256" key="1">
    <source>
        <dbReference type="ARBA" id="ARBA00005964"/>
    </source>
</evidence>
<comment type="similarity">
    <text evidence="1 3">Belongs to the type-B carboxylesterase/lipase family.</text>
</comment>
<dbReference type="Gene3D" id="3.40.50.1820">
    <property type="entry name" value="alpha/beta hydrolase"/>
    <property type="match status" value="1"/>
</dbReference>
<dbReference type="AlphaFoldDB" id="A0A194WTQ2"/>
<feature type="domain" description="Carboxylesterase type B" evidence="4">
    <location>
        <begin position="40"/>
        <end position="554"/>
    </location>
</feature>
<gene>
    <name evidence="5" type="ORF">LY89DRAFT_700758</name>
</gene>
<dbReference type="PROSITE" id="PS00941">
    <property type="entry name" value="CARBOXYLESTERASE_B_2"/>
    <property type="match status" value="1"/>
</dbReference>
<dbReference type="PROSITE" id="PS00122">
    <property type="entry name" value="CARBOXYLESTERASE_B_1"/>
    <property type="match status" value="1"/>
</dbReference>
<name>A0A194WTQ2_MOLSC</name>
<organism evidence="5 6">
    <name type="scientific">Mollisia scopiformis</name>
    <name type="common">Conifer needle endophyte fungus</name>
    <name type="synonym">Phialocephala scopiformis</name>
    <dbReference type="NCBI Taxonomy" id="149040"/>
    <lineage>
        <taxon>Eukaryota</taxon>
        <taxon>Fungi</taxon>
        <taxon>Dikarya</taxon>
        <taxon>Ascomycota</taxon>
        <taxon>Pezizomycotina</taxon>
        <taxon>Leotiomycetes</taxon>
        <taxon>Helotiales</taxon>
        <taxon>Mollisiaceae</taxon>
        <taxon>Mollisia</taxon>
    </lineage>
</organism>
<reference evidence="5 6" key="1">
    <citation type="submission" date="2015-10" db="EMBL/GenBank/DDBJ databases">
        <title>Full genome of DAOMC 229536 Phialocephala scopiformis, a fungal endophyte of spruce producing the potent anti-insectan compound rugulosin.</title>
        <authorList>
            <consortium name="DOE Joint Genome Institute"/>
            <person name="Walker A.K."/>
            <person name="Frasz S.L."/>
            <person name="Seifert K.A."/>
            <person name="Miller J.D."/>
            <person name="Mondo S.J."/>
            <person name="Labutti K."/>
            <person name="Lipzen A."/>
            <person name="Dockter R."/>
            <person name="Kennedy M."/>
            <person name="Grigoriev I.V."/>
            <person name="Spatafora J.W."/>
        </authorList>
    </citation>
    <scope>NUCLEOTIDE SEQUENCE [LARGE SCALE GENOMIC DNA]</scope>
    <source>
        <strain evidence="5 6">CBS 120377</strain>
    </source>
</reference>
<accession>A0A194WTQ2</accession>
<dbReference type="InterPro" id="IPR002018">
    <property type="entry name" value="CarbesteraseB"/>
</dbReference>
<sequence length="565" mass="59838">MHFQLIPSCFAIASLCGAAIASSQLPTVDLGYAIYQATINPPVGALRFAPPLPPVGRNATINTGQTGVIPAQANPAWEVIAELFLDAYLTGQNISEFTNETSALALLSNLTAPAPDPSVSEDCLFLDVIVPEKIFNGSSSVGKTVKAGAPVLVWIYGGGYTEGSKLSAGDPASLVARSQLDGSEGVIFVAMNYRLGLFGWLSGNSEVTDNVGLLDQRLALEWVQSNIHLFGGDPSRVTVMGESAGGGSIMHHSTSDSALVTSYGGKGPAPPFQQAIPQSPAFQIMVPEQSKAIFSQVLGNASIVAGKTISCAEDLRALPFEVLAAVNTLMVGNSMYGTFTFGPVVDPSPNSYVPDLPLRLVAEDKFHNVSLMVGHNSDEGLLFTPPFVQTQAEFVDEFATLFPTANASTISYLTETLYPPVYDGTYGYTDAIGRTSLAISDFLVGCNAHYLASMLSPSYAYLFAVPPALHGEDVPYTFFNGDTSTSDDGLPVSSEVATAFQRYLTTFAMTGTPVSEGFQTFSRYGQNDTVTEINLVDFGSHIKDPAARSVCQFWATAPYYVAGSS</sequence>
<keyword evidence="2 3" id="KW-0378">Hydrolase</keyword>
<evidence type="ECO:0000313" key="6">
    <source>
        <dbReference type="Proteomes" id="UP000070700"/>
    </source>
</evidence>
<dbReference type="RefSeq" id="XP_018065342.1">
    <property type="nucleotide sequence ID" value="XM_018217143.1"/>
</dbReference>
<dbReference type="GeneID" id="28826869"/>
<dbReference type="Proteomes" id="UP000070700">
    <property type="component" value="Unassembled WGS sequence"/>
</dbReference>
<dbReference type="GO" id="GO:0016787">
    <property type="term" value="F:hydrolase activity"/>
    <property type="evidence" value="ECO:0007669"/>
    <property type="project" value="UniProtKB-KW"/>
</dbReference>
<proteinExistence type="inferred from homology"/>
<dbReference type="EMBL" id="KQ947428">
    <property type="protein sequence ID" value="KUJ10987.1"/>
    <property type="molecule type" value="Genomic_DNA"/>
</dbReference>
<dbReference type="InterPro" id="IPR019826">
    <property type="entry name" value="Carboxylesterase_B_AS"/>
</dbReference>
<dbReference type="InterPro" id="IPR019819">
    <property type="entry name" value="Carboxylesterase_B_CS"/>
</dbReference>
<keyword evidence="6" id="KW-1185">Reference proteome</keyword>
<protein>
    <recommendedName>
        <fullName evidence="3">Carboxylic ester hydrolase</fullName>
        <ecNumber evidence="3">3.1.1.-</ecNumber>
    </recommendedName>
</protein>
<dbReference type="STRING" id="149040.A0A194WTQ2"/>
<dbReference type="EC" id="3.1.1.-" evidence="3"/>
<dbReference type="PANTHER" id="PTHR11559">
    <property type="entry name" value="CARBOXYLESTERASE"/>
    <property type="match status" value="1"/>
</dbReference>
<dbReference type="InterPro" id="IPR050309">
    <property type="entry name" value="Type-B_Carboxylest/Lipase"/>
</dbReference>
<keyword evidence="3" id="KW-0732">Signal</keyword>
<evidence type="ECO:0000313" key="5">
    <source>
        <dbReference type="EMBL" id="KUJ10987.1"/>
    </source>
</evidence>
<dbReference type="InterPro" id="IPR029058">
    <property type="entry name" value="AB_hydrolase_fold"/>
</dbReference>
<evidence type="ECO:0000256" key="3">
    <source>
        <dbReference type="RuleBase" id="RU361235"/>
    </source>
</evidence>
<dbReference type="Pfam" id="PF00135">
    <property type="entry name" value="COesterase"/>
    <property type="match status" value="1"/>
</dbReference>
<dbReference type="InParanoid" id="A0A194WTQ2"/>
<feature type="chain" id="PRO_5008443848" description="Carboxylic ester hydrolase" evidence="3">
    <location>
        <begin position="22"/>
        <end position="565"/>
    </location>
</feature>
<dbReference type="KEGG" id="psco:LY89DRAFT_700758"/>